<protein>
    <submittedName>
        <fullName evidence="1">Uncharacterized protein</fullName>
    </submittedName>
</protein>
<comment type="caution">
    <text evidence="1">The sequence shown here is derived from an EMBL/GenBank/DDBJ whole genome shotgun (WGS) entry which is preliminary data.</text>
</comment>
<gene>
    <name evidence="1" type="ORF">TMI583_LOCUS44317</name>
</gene>
<reference evidence="1" key="1">
    <citation type="submission" date="2021-02" db="EMBL/GenBank/DDBJ databases">
        <authorList>
            <person name="Nowell W R."/>
        </authorList>
    </citation>
    <scope>NUCLEOTIDE SEQUENCE</scope>
</reference>
<organism evidence="1 2">
    <name type="scientific">Didymodactylos carnosus</name>
    <dbReference type="NCBI Taxonomy" id="1234261"/>
    <lineage>
        <taxon>Eukaryota</taxon>
        <taxon>Metazoa</taxon>
        <taxon>Spiralia</taxon>
        <taxon>Gnathifera</taxon>
        <taxon>Rotifera</taxon>
        <taxon>Eurotatoria</taxon>
        <taxon>Bdelloidea</taxon>
        <taxon>Philodinida</taxon>
        <taxon>Philodinidae</taxon>
        <taxon>Didymodactylos</taxon>
    </lineage>
</organism>
<sequence length="148" mass="17466">MRSKSPISSPLYVQPRYDSSCDEHEPILRICSRRSLHPQQVPRLTLQQQNDKLDEKIFTHQQRLAYHSEKISKLKRLRCAQNLERRSFFTRSVSYQLIIGNSLAIIVSFMAGYHSSNVVIEISLYYQTTKMKLETLKYGMLFVRKQVR</sequence>
<dbReference type="Proteomes" id="UP000682733">
    <property type="component" value="Unassembled WGS sequence"/>
</dbReference>
<name>A0A8S2VUI9_9BILA</name>
<evidence type="ECO:0000313" key="2">
    <source>
        <dbReference type="Proteomes" id="UP000682733"/>
    </source>
</evidence>
<accession>A0A8S2VUI9</accession>
<dbReference type="EMBL" id="CAJOBA010075992">
    <property type="protein sequence ID" value="CAF4418022.1"/>
    <property type="molecule type" value="Genomic_DNA"/>
</dbReference>
<proteinExistence type="predicted"/>
<evidence type="ECO:0000313" key="1">
    <source>
        <dbReference type="EMBL" id="CAF4418022.1"/>
    </source>
</evidence>
<dbReference type="AlphaFoldDB" id="A0A8S2VUI9"/>